<evidence type="ECO:0000256" key="8">
    <source>
        <dbReference type="SAM" id="Phobius"/>
    </source>
</evidence>
<evidence type="ECO:0000313" key="9">
    <source>
        <dbReference type="EMBL" id="KAJ3639547.1"/>
    </source>
</evidence>
<evidence type="ECO:0000313" key="10">
    <source>
        <dbReference type="Proteomes" id="UP001168821"/>
    </source>
</evidence>
<evidence type="ECO:0000256" key="2">
    <source>
        <dbReference type="ARBA" id="ARBA00005376"/>
    </source>
</evidence>
<dbReference type="Proteomes" id="UP001168821">
    <property type="component" value="Unassembled WGS sequence"/>
</dbReference>
<keyword evidence="4 8" id="KW-0812">Transmembrane</keyword>
<dbReference type="Pfam" id="PF01956">
    <property type="entry name" value="EMC3_TMCO1"/>
    <property type="match status" value="1"/>
</dbReference>
<evidence type="ECO:0000256" key="7">
    <source>
        <dbReference type="PIRNR" id="PIRNR010045"/>
    </source>
</evidence>
<dbReference type="AlphaFoldDB" id="A0AA38M288"/>
<proteinExistence type="inferred from homology"/>
<dbReference type="PIRSF" id="PIRSF010045">
    <property type="entry name" value="DUF850_TM_euk"/>
    <property type="match status" value="1"/>
</dbReference>
<feature type="transmembrane region" description="Helical" evidence="8">
    <location>
        <begin position="14"/>
        <end position="33"/>
    </location>
</feature>
<evidence type="ECO:0000256" key="3">
    <source>
        <dbReference type="ARBA" id="ARBA00020822"/>
    </source>
</evidence>
<evidence type="ECO:0000256" key="5">
    <source>
        <dbReference type="ARBA" id="ARBA00022989"/>
    </source>
</evidence>
<dbReference type="InterPro" id="IPR008568">
    <property type="entry name" value="EMC3"/>
</dbReference>
<dbReference type="SMART" id="SM01415">
    <property type="entry name" value="DUF106"/>
    <property type="match status" value="1"/>
</dbReference>
<keyword evidence="10" id="KW-1185">Reference proteome</keyword>
<comment type="caution">
    <text evidence="9">The sequence shown here is derived from an EMBL/GenBank/DDBJ whole genome shotgun (WGS) entry which is preliminary data.</text>
</comment>
<comment type="similarity">
    <text evidence="2 7">Belongs to the EMC3 family.</text>
</comment>
<feature type="transmembrane region" description="Helical" evidence="8">
    <location>
        <begin position="129"/>
        <end position="150"/>
    </location>
</feature>
<dbReference type="PANTHER" id="PTHR13116">
    <property type="entry name" value="ER MEMBRANE PROTEIN COMPLEX SUBUNIT 3"/>
    <property type="match status" value="1"/>
</dbReference>
<protein>
    <recommendedName>
        <fullName evidence="3 7">ER membrane protein complex subunit 3</fullName>
    </recommendedName>
</protein>
<dbReference type="InterPro" id="IPR002809">
    <property type="entry name" value="EMC3/TMCO1"/>
</dbReference>
<dbReference type="EMBL" id="JALNTZ010000010">
    <property type="protein sequence ID" value="KAJ3639547.1"/>
    <property type="molecule type" value="Genomic_DNA"/>
</dbReference>
<accession>A0AA38M288</accession>
<evidence type="ECO:0000256" key="1">
    <source>
        <dbReference type="ARBA" id="ARBA00004141"/>
    </source>
</evidence>
<keyword evidence="6 8" id="KW-0472">Membrane</keyword>
<reference evidence="9" key="1">
    <citation type="journal article" date="2023" name="G3 (Bethesda)">
        <title>Whole genome assemblies of Zophobas morio and Tenebrio molitor.</title>
        <authorList>
            <person name="Kaur S."/>
            <person name="Stinson S.A."/>
            <person name="diCenzo G.C."/>
        </authorList>
    </citation>
    <scope>NUCLEOTIDE SEQUENCE</scope>
    <source>
        <strain evidence="9">QUZm001</strain>
    </source>
</reference>
<evidence type="ECO:0000256" key="4">
    <source>
        <dbReference type="ARBA" id="ARBA00022692"/>
    </source>
</evidence>
<organism evidence="9 10">
    <name type="scientific">Zophobas morio</name>
    <dbReference type="NCBI Taxonomy" id="2755281"/>
    <lineage>
        <taxon>Eukaryota</taxon>
        <taxon>Metazoa</taxon>
        <taxon>Ecdysozoa</taxon>
        <taxon>Arthropoda</taxon>
        <taxon>Hexapoda</taxon>
        <taxon>Insecta</taxon>
        <taxon>Pterygota</taxon>
        <taxon>Neoptera</taxon>
        <taxon>Endopterygota</taxon>
        <taxon>Coleoptera</taxon>
        <taxon>Polyphaga</taxon>
        <taxon>Cucujiformia</taxon>
        <taxon>Tenebrionidae</taxon>
        <taxon>Zophobas</taxon>
    </lineage>
</organism>
<dbReference type="PANTHER" id="PTHR13116:SF5">
    <property type="entry name" value="ER MEMBRANE PROTEIN COMPLEX SUBUNIT 3"/>
    <property type="match status" value="1"/>
</dbReference>
<sequence length="282" mass="32365">MSADLVVDSQIRSWVFLPIVVITFLVGILRHYISLLISGQKKLDQNQLRDRYDIIVFDSLTVRKNCSQILVRARVLRENAKFIPKAAFILRKQVFNKDGDGYLTRRRPPSTQNLMTDPTLMTDMLKGNLTNVLPMIIIGGWINWMFSGFITTKVPFPLTLRFKSMLQRGIELTHLDASWVSSASWYFLNVFGLRSIYTLVLGENNGTEYSFNENQIKSCFIAADQNKQMEEQMSGAAITMPNDANAPFKAEWEALEILDHHWVLEGVEGRLLRDNKKCARKK</sequence>
<comment type="subcellular location">
    <subcellularLocation>
        <location evidence="1">Membrane</location>
        <topology evidence="1">Multi-pass membrane protein</topology>
    </subcellularLocation>
</comment>
<gene>
    <name evidence="9" type="ORF">Zmor_002901</name>
</gene>
<evidence type="ECO:0000256" key="6">
    <source>
        <dbReference type="ARBA" id="ARBA00023136"/>
    </source>
</evidence>
<keyword evidence="5 8" id="KW-1133">Transmembrane helix</keyword>
<dbReference type="GO" id="GO:0034975">
    <property type="term" value="P:protein folding in endoplasmic reticulum"/>
    <property type="evidence" value="ECO:0007669"/>
    <property type="project" value="TreeGrafter"/>
</dbReference>
<dbReference type="GO" id="GO:0072546">
    <property type="term" value="C:EMC complex"/>
    <property type="evidence" value="ECO:0007669"/>
    <property type="project" value="TreeGrafter"/>
</dbReference>
<name>A0AA38M288_9CUCU</name>